<name>A0AAT9GI05_9BACT</name>
<feature type="binding site" evidence="5">
    <location>
        <position position="215"/>
    </location>
    <ligand>
        <name>FAD</name>
        <dbReference type="ChEBI" id="CHEBI:57692"/>
    </ligand>
</feature>
<dbReference type="RefSeq" id="WP_353550579.1">
    <property type="nucleotide sequence ID" value="NZ_AP029612.1"/>
</dbReference>
<dbReference type="GO" id="GO:0003904">
    <property type="term" value="F:deoxyribodipyrimidine photo-lyase activity"/>
    <property type="evidence" value="ECO:0007669"/>
    <property type="project" value="TreeGrafter"/>
</dbReference>
<dbReference type="GO" id="GO:0071949">
    <property type="term" value="F:FAD binding"/>
    <property type="evidence" value="ECO:0007669"/>
    <property type="project" value="TreeGrafter"/>
</dbReference>
<dbReference type="GO" id="GO:0006139">
    <property type="term" value="P:nucleobase-containing compound metabolic process"/>
    <property type="evidence" value="ECO:0007669"/>
    <property type="project" value="UniProtKB-ARBA"/>
</dbReference>
<dbReference type="Gene3D" id="3.40.50.620">
    <property type="entry name" value="HUPs"/>
    <property type="match status" value="1"/>
</dbReference>
<dbReference type="PROSITE" id="PS00691">
    <property type="entry name" value="DNA_PHOTOLYASES_1_2"/>
    <property type="match status" value="1"/>
</dbReference>
<dbReference type="Pfam" id="PF03441">
    <property type="entry name" value="FAD_binding_7"/>
    <property type="match status" value="1"/>
</dbReference>
<dbReference type="Gene3D" id="1.25.40.80">
    <property type="match status" value="1"/>
</dbReference>
<dbReference type="PROSITE" id="PS00394">
    <property type="entry name" value="DNA_PHOTOLYASES_1_1"/>
    <property type="match status" value="1"/>
</dbReference>
<evidence type="ECO:0000256" key="3">
    <source>
        <dbReference type="ARBA" id="ARBA00022827"/>
    </source>
</evidence>
<evidence type="ECO:0000256" key="7">
    <source>
        <dbReference type="RuleBase" id="RU004182"/>
    </source>
</evidence>
<dbReference type="InterPro" id="IPR005101">
    <property type="entry name" value="Cryptochr/Photolyase_FAD-bd"/>
</dbReference>
<feature type="domain" description="Photolyase/cryptochrome alpha/beta" evidence="8">
    <location>
        <begin position="4"/>
        <end position="134"/>
    </location>
</feature>
<evidence type="ECO:0000259" key="8">
    <source>
        <dbReference type="PROSITE" id="PS51645"/>
    </source>
</evidence>
<protein>
    <submittedName>
        <fullName evidence="9">Deoxyribodipyrimidine photo-lyase</fullName>
    </submittedName>
</protein>
<dbReference type="InterPro" id="IPR036134">
    <property type="entry name" value="Crypto/Photolyase_FAD-like_sf"/>
</dbReference>
<evidence type="ECO:0000256" key="4">
    <source>
        <dbReference type="ARBA" id="ARBA00022991"/>
    </source>
</evidence>
<comment type="similarity">
    <text evidence="7">Belongs to the DNA photolyase family.</text>
</comment>
<evidence type="ECO:0000313" key="9">
    <source>
        <dbReference type="EMBL" id="BFG70294.1"/>
    </source>
</evidence>
<feature type="site" description="Electron transfer via tryptophanyl radical" evidence="6">
    <location>
        <position position="344"/>
    </location>
</feature>
<dbReference type="SUPFAM" id="SSF48173">
    <property type="entry name" value="Cryptochrome/photolyase FAD-binding domain"/>
    <property type="match status" value="1"/>
</dbReference>
<dbReference type="Gene3D" id="1.10.579.10">
    <property type="entry name" value="DNA Cyclobutane Dipyrimidine Photolyase, subunit A, domain 3"/>
    <property type="match status" value="1"/>
</dbReference>
<dbReference type="InterPro" id="IPR036155">
    <property type="entry name" value="Crypto/Photolyase_N_sf"/>
</dbReference>
<feature type="site" description="Electron transfer via tryptophanyl radical" evidence="6">
    <location>
        <position position="367"/>
    </location>
</feature>
<evidence type="ECO:0000256" key="1">
    <source>
        <dbReference type="ARBA" id="ARBA00001932"/>
    </source>
</evidence>
<feature type="binding site" evidence="5">
    <location>
        <position position="256"/>
    </location>
    <ligand>
        <name>FAD</name>
        <dbReference type="ChEBI" id="CHEBI:57692"/>
    </ligand>
</feature>
<keyword evidence="4 7" id="KW-0157">Chromophore</keyword>
<comment type="cofactor">
    <cofactor evidence="1">
        <name>(6R)-5,10-methylene-5,6,7,8-tetrahydrofolate</name>
        <dbReference type="ChEBI" id="CHEBI:15636"/>
    </cofactor>
</comment>
<dbReference type="InterPro" id="IPR018394">
    <property type="entry name" value="DNA_photolyase_1_CS_C"/>
</dbReference>
<dbReference type="AlphaFoldDB" id="A0AAT9GI05"/>
<proteinExistence type="inferred from homology"/>
<accession>A0AAT9GI05</accession>
<dbReference type="InterPro" id="IPR006050">
    <property type="entry name" value="DNA_photolyase_N"/>
</dbReference>
<evidence type="ECO:0000256" key="6">
    <source>
        <dbReference type="PIRSR" id="PIRSR602081-2"/>
    </source>
</evidence>
<keyword evidence="2 5" id="KW-0285">Flavoprotein</keyword>
<evidence type="ECO:0000256" key="5">
    <source>
        <dbReference type="PIRSR" id="PIRSR602081-1"/>
    </source>
</evidence>
<dbReference type="GO" id="GO:0009416">
    <property type="term" value="P:response to light stimulus"/>
    <property type="evidence" value="ECO:0007669"/>
    <property type="project" value="TreeGrafter"/>
</dbReference>
<dbReference type="InterPro" id="IPR014729">
    <property type="entry name" value="Rossmann-like_a/b/a_fold"/>
</dbReference>
<dbReference type="EMBL" id="AP029612">
    <property type="protein sequence ID" value="BFG70294.1"/>
    <property type="molecule type" value="Genomic_DNA"/>
</dbReference>
<sequence length="436" mass="50703">MKSRIQVMWFRRDLRLTDNAALYHALRTGVPVLPIFIFDRNILDQLEDKADRRVEFIHAALSEMQAQLASMGSSLEVYYGFPMDVYKQLTEVYDIETVFTNHDYEPYAKERDDAIAAFLQSKGIGCQTFKDQVIFEKSEVVKDDGKPYTVFSPYGRKWRAALKPFHVKSYPVEKYNAHFYQQSVKDIPSLASMGFKAVDLPFPSKQLQESIIKQYSANRDFPALENGTSKMGVHLRFGTVSIRQLAARALSLNDTYVNELIWRDFYHAILWHFPHVGKGESFKKEYDRIEWRNNEAEFAHWCNGTTGYPIVDAGMRELNTTGYMHNRVRMIVASFLTKHLLIDWRWGEAYFAQKLLDFDLAANNGGWQWASSSGCDAAPYFRVFNPALQTEKFDKDLKYIRKWIPELNEFSYPKPIVPHDVARKRVLEVYAKALKQ</sequence>
<evidence type="ECO:0000256" key="2">
    <source>
        <dbReference type="ARBA" id="ARBA00022630"/>
    </source>
</evidence>
<reference evidence="9" key="1">
    <citation type="submission" date="2024-02" db="EMBL/GenBank/DDBJ databases">
        <title>Sediminibacterium planktonica sp. nov. and Sediminibacterium longus sp. nov., isolated from surface lake and river water.</title>
        <authorList>
            <person name="Watanabe K."/>
            <person name="Takemine S."/>
            <person name="Ishii Y."/>
            <person name="Ogata Y."/>
            <person name="Shindo C."/>
            <person name="Suda W."/>
        </authorList>
    </citation>
    <scope>NUCLEOTIDE SEQUENCE</scope>
    <source>
        <strain evidence="9">KACHI17</strain>
    </source>
</reference>
<dbReference type="PANTHER" id="PTHR11455">
    <property type="entry name" value="CRYPTOCHROME"/>
    <property type="match status" value="1"/>
</dbReference>
<comment type="cofactor">
    <cofactor evidence="5">
        <name>FAD</name>
        <dbReference type="ChEBI" id="CHEBI:57692"/>
    </cofactor>
    <text evidence="5">Binds 1 FAD per subunit.</text>
</comment>
<dbReference type="PRINTS" id="PR00147">
    <property type="entry name" value="DNAPHOTLYASE"/>
</dbReference>
<dbReference type="PROSITE" id="PS51645">
    <property type="entry name" value="PHR_CRY_ALPHA_BETA"/>
    <property type="match status" value="1"/>
</dbReference>
<organism evidence="9">
    <name type="scientific">Sediminibacterium sp. KACHI17</name>
    <dbReference type="NCBI Taxonomy" id="1751071"/>
    <lineage>
        <taxon>Bacteria</taxon>
        <taxon>Pseudomonadati</taxon>
        <taxon>Bacteroidota</taxon>
        <taxon>Chitinophagia</taxon>
        <taxon>Chitinophagales</taxon>
        <taxon>Chitinophagaceae</taxon>
        <taxon>Sediminibacterium</taxon>
    </lineage>
</organism>
<dbReference type="SUPFAM" id="SSF52425">
    <property type="entry name" value="Cryptochrome/photolyase, N-terminal domain"/>
    <property type="match status" value="1"/>
</dbReference>
<gene>
    <name evidence="9" type="ORF">KACHI17_11750</name>
</gene>
<dbReference type="GO" id="GO:0006950">
    <property type="term" value="P:response to stress"/>
    <property type="evidence" value="ECO:0007669"/>
    <property type="project" value="UniProtKB-ARBA"/>
</dbReference>
<dbReference type="PANTHER" id="PTHR11455:SF9">
    <property type="entry name" value="CRYPTOCHROME CIRCADIAN CLOCK 5 ISOFORM X1"/>
    <property type="match status" value="1"/>
</dbReference>
<feature type="site" description="Electron transfer via tryptophanyl radical" evidence="6">
    <location>
        <position position="291"/>
    </location>
</feature>
<dbReference type="InterPro" id="IPR002081">
    <property type="entry name" value="Cryptochrome/DNA_photolyase_1"/>
</dbReference>
<feature type="binding site" evidence="5">
    <location>
        <begin position="357"/>
        <end position="359"/>
    </location>
    <ligand>
        <name>FAD</name>
        <dbReference type="ChEBI" id="CHEBI:57692"/>
    </ligand>
</feature>
<keyword evidence="3 5" id="KW-0274">FAD</keyword>
<dbReference type="GO" id="GO:0003677">
    <property type="term" value="F:DNA binding"/>
    <property type="evidence" value="ECO:0007669"/>
    <property type="project" value="TreeGrafter"/>
</dbReference>
<dbReference type="Pfam" id="PF00875">
    <property type="entry name" value="DNA_photolyase"/>
    <property type="match status" value="1"/>
</dbReference>
<feature type="binding site" evidence="5">
    <location>
        <begin position="259"/>
        <end position="266"/>
    </location>
    <ligand>
        <name>FAD</name>
        <dbReference type="ChEBI" id="CHEBI:57692"/>
    </ligand>
</feature>